<name>A0A679J8V7_VARPD</name>
<organism evidence="1">
    <name type="scientific">Variovorax paradoxus</name>
    <dbReference type="NCBI Taxonomy" id="34073"/>
    <lineage>
        <taxon>Bacteria</taxon>
        <taxon>Pseudomonadati</taxon>
        <taxon>Pseudomonadota</taxon>
        <taxon>Betaproteobacteria</taxon>
        <taxon>Burkholderiales</taxon>
        <taxon>Comamonadaceae</taxon>
        <taxon>Variovorax</taxon>
    </lineage>
</organism>
<dbReference type="Gene3D" id="2.30.130.30">
    <property type="entry name" value="Hypothetical protein"/>
    <property type="match status" value="1"/>
</dbReference>
<sequence>MAPPEFVATEPLPPALAPMKALSIRQPWAWLIIRPDLTDAEQRARELAKGRIKTIENRMWRTRERGTILVHASQGMTRAEYFGVMEFCYPLGVELPHFDDLQRGGIVGQVDIVDCVAHSESHWYMGAVGFVLANAKPLPFRPLKGALGFFEVAP</sequence>
<proteinExistence type="predicted"/>
<protein>
    <recommendedName>
        <fullName evidence="2">ASCH domain-containing protein</fullName>
    </recommendedName>
</protein>
<evidence type="ECO:0000313" key="1">
    <source>
        <dbReference type="EMBL" id="CAA2106131.1"/>
    </source>
</evidence>
<dbReference type="AlphaFoldDB" id="A0A679J8V7"/>
<dbReference type="RefSeq" id="WP_339091175.1">
    <property type="nucleotide sequence ID" value="NZ_LR743507.1"/>
</dbReference>
<dbReference type="CDD" id="cd06554">
    <property type="entry name" value="ASCH_ASC-1_like"/>
    <property type="match status" value="1"/>
</dbReference>
<gene>
    <name evidence="1" type="ORF">VVAX_03596</name>
</gene>
<reference evidence="1" key="1">
    <citation type="submission" date="2019-12" db="EMBL/GenBank/DDBJ databases">
        <authorList>
            <person name="Cremers G."/>
        </authorList>
    </citation>
    <scope>NUCLEOTIDE SEQUENCE</scope>
    <source>
        <strain evidence="1">Vvax</strain>
    </source>
</reference>
<dbReference type="EMBL" id="LR743507">
    <property type="protein sequence ID" value="CAA2106131.1"/>
    <property type="molecule type" value="Genomic_DNA"/>
</dbReference>
<accession>A0A679J8V7</accession>
<dbReference type="SUPFAM" id="SSF88697">
    <property type="entry name" value="PUA domain-like"/>
    <property type="match status" value="1"/>
</dbReference>
<dbReference type="InterPro" id="IPR015947">
    <property type="entry name" value="PUA-like_sf"/>
</dbReference>
<evidence type="ECO:0008006" key="2">
    <source>
        <dbReference type="Google" id="ProtNLM"/>
    </source>
</evidence>